<dbReference type="PANTHER" id="PTHR11472">
    <property type="entry name" value="DNA REPAIR DEAD HELICASE RAD3/XP-D SUBFAMILY MEMBER"/>
    <property type="match status" value="1"/>
</dbReference>
<evidence type="ECO:0000313" key="10">
    <source>
        <dbReference type="Proteomes" id="UP001344888"/>
    </source>
</evidence>
<dbReference type="InterPro" id="IPR045028">
    <property type="entry name" value="DinG/Rad3-like"/>
</dbReference>
<name>A0AAW9NU13_9BACL</name>
<dbReference type="SUPFAM" id="SSF53098">
    <property type="entry name" value="Ribonuclease H-like"/>
    <property type="match status" value="1"/>
</dbReference>
<dbReference type="Pfam" id="PF04851">
    <property type="entry name" value="ResIII"/>
    <property type="match status" value="1"/>
</dbReference>
<dbReference type="EMBL" id="JARSFG010000010">
    <property type="protein sequence ID" value="MEC1178293.1"/>
    <property type="molecule type" value="Genomic_DNA"/>
</dbReference>
<dbReference type="GO" id="GO:0006139">
    <property type="term" value="P:nucleobase-containing compound metabolic process"/>
    <property type="evidence" value="ECO:0007669"/>
    <property type="project" value="InterPro"/>
</dbReference>
<keyword evidence="5 6" id="KW-0067">ATP-binding</keyword>
<dbReference type="PROSITE" id="PS51193">
    <property type="entry name" value="HELICASE_ATP_BIND_2"/>
    <property type="match status" value="1"/>
</dbReference>
<dbReference type="GO" id="GO:0016818">
    <property type="term" value="F:hydrolase activity, acting on acid anhydrides, in phosphorus-containing anhydrides"/>
    <property type="evidence" value="ECO:0007669"/>
    <property type="project" value="InterPro"/>
</dbReference>
<evidence type="ECO:0000256" key="3">
    <source>
        <dbReference type="ARBA" id="ARBA00022801"/>
    </source>
</evidence>
<evidence type="ECO:0000256" key="1">
    <source>
        <dbReference type="ARBA" id="ARBA00022722"/>
    </source>
</evidence>
<evidence type="ECO:0000256" key="7">
    <source>
        <dbReference type="RuleBase" id="RU364106"/>
    </source>
</evidence>
<evidence type="ECO:0000313" key="9">
    <source>
        <dbReference type="EMBL" id="MEC1178293.1"/>
    </source>
</evidence>
<keyword evidence="9" id="KW-0347">Helicase</keyword>
<dbReference type="InterPro" id="IPR006935">
    <property type="entry name" value="Helicase/UvrB_N"/>
</dbReference>
<dbReference type="InterPro" id="IPR014013">
    <property type="entry name" value="Helic_SF1/SF2_ATP-bd_DinG/Rad3"/>
</dbReference>
<keyword evidence="1 6" id="KW-0540">Nuclease</keyword>
<dbReference type="FunFam" id="3.30.420.10:FF:000045">
    <property type="entry name" value="3'-5' exonuclease DinG"/>
    <property type="match status" value="1"/>
</dbReference>
<dbReference type="InterPro" id="IPR027417">
    <property type="entry name" value="P-loop_NTPase"/>
</dbReference>
<dbReference type="Gene3D" id="3.40.50.300">
    <property type="entry name" value="P-loop containing nucleotide triphosphate hydrolases"/>
    <property type="match status" value="2"/>
</dbReference>
<dbReference type="EC" id="3.1.-.-" evidence="6 7"/>
<evidence type="ECO:0000256" key="5">
    <source>
        <dbReference type="ARBA" id="ARBA00022840"/>
    </source>
</evidence>
<keyword evidence="10" id="KW-1185">Reference proteome</keyword>
<dbReference type="InterPro" id="IPR036397">
    <property type="entry name" value="RNaseH_sf"/>
</dbReference>
<keyword evidence="3 6" id="KW-0378">Hydrolase</keyword>
<gene>
    <name evidence="6 7 9" type="primary">dinG</name>
    <name evidence="9" type="ORF">P9B03_07350</name>
</gene>
<dbReference type="Pfam" id="PF00929">
    <property type="entry name" value="RNase_T"/>
    <property type="match status" value="1"/>
</dbReference>
<dbReference type="NCBIfam" id="TIGR01407">
    <property type="entry name" value="dinG_rel"/>
    <property type="match status" value="1"/>
</dbReference>
<dbReference type="GO" id="GO:0005524">
    <property type="term" value="F:ATP binding"/>
    <property type="evidence" value="ECO:0007669"/>
    <property type="project" value="UniProtKB-UniRule"/>
</dbReference>
<evidence type="ECO:0000256" key="2">
    <source>
        <dbReference type="ARBA" id="ARBA00022741"/>
    </source>
</evidence>
<dbReference type="Gene3D" id="3.30.420.10">
    <property type="entry name" value="Ribonuclease H-like superfamily/Ribonuclease H"/>
    <property type="match status" value="1"/>
</dbReference>
<dbReference type="InterPro" id="IPR013520">
    <property type="entry name" value="Ribonucl_H"/>
</dbReference>
<dbReference type="SUPFAM" id="SSF52540">
    <property type="entry name" value="P-loop containing nucleoside triphosphate hydrolases"/>
    <property type="match status" value="2"/>
</dbReference>
<dbReference type="SMART" id="SM00491">
    <property type="entry name" value="HELICc2"/>
    <property type="match status" value="1"/>
</dbReference>
<protein>
    <recommendedName>
        <fullName evidence="6 7">3'-5' exonuclease DinG</fullName>
        <ecNumber evidence="6 7">3.1.-.-</ecNumber>
    </recommendedName>
</protein>
<proteinExistence type="inferred from homology"/>
<accession>A0AAW9NU13</accession>
<dbReference type="SMART" id="SM00479">
    <property type="entry name" value="EXOIII"/>
    <property type="match status" value="1"/>
</dbReference>
<dbReference type="Pfam" id="PF13307">
    <property type="entry name" value="Helicase_C_2"/>
    <property type="match status" value="1"/>
</dbReference>
<dbReference type="GO" id="GO:0008408">
    <property type="term" value="F:3'-5' exonuclease activity"/>
    <property type="evidence" value="ECO:0007669"/>
    <property type="project" value="UniProtKB-UniRule"/>
</dbReference>
<sequence>MMESQKYAIVDLETTGHSFVNGDRIIQIAIVMMKDWRIENTFTTFIHPEKSIPLFIQDLTNITNADVANAKPFAAYGQAIYDLLQDAIFVAHNADFDLAFLQAELRRAGLPALQGKKLDTVELAKIIFPTALSYKLGDLAQELHIPLKQAHRADDDAKATAQLLKACWEELNLLPQATIEQLHKRSFQLKSDISHLLFSALHLKRSTTKEERGFIYEHQLAIKQPPAVSQKTITEHSYPKTRKDKLALLQKAMPSFEERPQQFQMMDIIWHSLHDKQEAMIEASTGIGKTLAYLLPSFYYAKQNGRKIGISTYTSNLLDQLMYEELAKLEQVTGERVHVALLKGMQNYIDIGRFAKILKVDDESYDETLAIAQVITWLAKTETGDLSELNMSGGGQLFLEKIRKLKWAATKQFDFYSYAIEQSKHADILMTNHAMLLADLVRQEQLFDNIGGWIIDEAHQFIQAAVQQDEKIFSYTAWKYLFGQIGMTGDGQLFDKLQQMAVTTGRVPRPLLKQTEQHFRRLATTFDQVMQSFIEQLQRILREAHRQEMKQTVMLTELDVDVQHCAQLSFSMQTWIDSAEQILQMFYEHQEEVSLTQQYIIDEWQYWIHEFKIKVAEWDELFVLRQADYFAWFELDKRSIPGSIQLLKKPLHVTASIERLFAQVREQAAIVWTSGTLTVPNNERFIADQLGVATNVPINRLQASSNYYQGARCFIVTDMPDIQAVSQHEYIEEMAYAITRIVRTTEGRCFVLFTSQDMLRKTVLLIQETKLLGDYMLFAQGVTVGSRMRLLKSFQKFSHSVLFGTNSFWEGVDVPGDGLTAVIVVRLPFSAPNEPTFKAKSQMLQAQGHNAFTELALPEAVLRFKQGFGRLIRSSKDSGAFIILDRRIDAKSYGKEFLSALPPISIQKLSLEHMVQALGNWYNNRHE</sequence>
<dbReference type="HAMAP" id="MF_02206">
    <property type="entry name" value="DinG_exonucl"/>
    <property type="match status" value="1"/>
</dbReference>
<dbReference type="GO" id="GO:0003678">
    <property type="term" value="F:DNA helicase activity"/>
    <property type="evidence" value="ECO:0007669"/>
    <property type="project" value="TreeGrafter"/>
</dbReference>
<reference evidence="9 10" key="1">
    <citation type="submission" date="2023-03" db="EMBL/GenBank/DDBJ databases">
        <title>Bacillus Genome Sequencing.</title>
        <authorList>
            <person name="Dunlap C."/>
        </authorList>
    </citation>
    <scope>NUCLEOTIDE SEQUENCE [LARGE SCALE GENOMIC DNA]</scope>
    <source>
        <strain evidence="9 10">B-59205</strain>
    </source>
</reference>
<dbReference type="PANTHER" id="PTHR11472:SF34">
    <property type="entry name" value="REGULATOR OF TELOMERE ELONGATION HELICASE 1"/>
    <property type="match status" value="1"/>
</dbReference>
<dbReference type="GO" id="GO:0003677">
    <property type="term" value="F:DNA binding"/>
    <property type="evidence" value="ECO:0007669"/>
    <property type="project" value="InterPro"/>
</dbReference>
<dbReference type="RefSeq" id="WP_326122829.1">
    <property type="nucleotide sequence ID" value="NZ_JARSFG010000010.1"/>
</dbReference>
<organism evidence="9 10">
    <name type="scientific">Metasolibacillus meyeri</name>
    <dbReference type="NCBI Taxonomy" id="1071052"/>
    <lineage>
        <taxon>Bacteria</taxon>
        <taxon>Bacillati</taxon>
        <taxon>Bacillota</taxon>
        <taxon>Bacilli</taxon>
        <taxon>Bacillales</taxon>
        <taxon>Caryophanaceae</taxon>
        <taxon>Metasolibacillus</taxon>
    </lineage>
</organism>
<comment type="function">
    <text evidence="6 7">3'-5' exonuclease.</text>
</comment>
<evidence type="ECO:0000256" key="4">
    <source>
        <dbReference type="ARBA" id="ARBA00022839"/>
    </source>
</evidence>
<dbReference type="InterPro" id="IPR006555">
    <property type="entry name" value="ATP-dep_Helicase_C"/>
</dbReference>
<evidence type="ECO:0000259" key="8">
    <source>
        <dbReference type="PROSITE" id="PS51193"/>
    </source>
</evidence>
<feature type="short sequence motif" description="DEAH box" evidence="6">
    <location>
        <begin position="456"/>
        <end position="459"/>
    </location>
</feature>
<dbReference type="SMART" id="SM00487">
    <property type="entry name" value="DEXDc"/>
    <property type="match status" value="1"/>
</dbReference>
<dbReference type="NCBIfam" id="NF005981">
    <property type="entry name" value="PRK08074.1"/>
    <property type="match status" value="1"/>
</dbReference>
<feature type="binding site" evidence="6">
    <location>
        <begin position="283"/>
        <end position="290"/>
    </location>
    <ligand>
        <name>ATP</name>
        <dbReference type="ChEBI" id="CHEBI:30616"/>
    </ligand>
</feature>
<dbReference type="CDD" id="cd06127">
    <property type="entry name" value="DEDDh"/>
    <property type="match status" value="1"/>
</dbReference>
<comment type="caution">
    <text evidence="9">The sequence shown here is derived from an EMBL/GenBank/DDBJ whole genome shotgun (WGS) entry which is preliminary data.</text>
</comment>
<dbReference type="AlphaFoldDB" id="A0AAW9NU13"/>
<comment type="similarity">
    <text evidence="6 7">Belongs to the helicase family. DinG subfamily. Type 2 sub-subfamily.</text>
</comment>
<evidence type="ECO:0000256" key="6">
    <source>
        <dbReference type="HAMAP-Rule" id="MF_02206"/>
    </source>
</evidence>
<keyword evidence="4 6" id="KW-0269">Exonuclease</keyword>
<feature type="domain" description="Helicase ATP-binding" evidence="8">
    <location>
        <begin position="248"/>
        <end position="522"/>
    </location>
</feature>
<dbReference type="InterPro" id="IPR006310">
    <property type="entry name" value="DinG"/>
</dbReference>
<dbReference type="InterPro" id="IPR012337">
    <property type="entry name" value="RNaseH-like_sf"/>
</dbReference>
<dbReference type="InterPro" id="IPR014001">
    <property type="entry name" value="Helicase_ATP-bd"/>
</dbReference>
<dbReference type="Proteomes" id="UP001344888">
    <property type="component" value="Unassembled WGS sequence"/>
</dbReference>
<keyword evidence="2 6" id="KW-0547">Nucleotide-binding</keyword>